<reference evidence="2" key="1">
    <citation type="journal article" date="2023" name="Mol. Phylogenet. Evol.">
        <title>Genome-scale phylogeny and comparative genomics of the fungal order Sordariales.</title>
        <authorList>
            <person name="Hensen N."/>
            <person name="Bonometti L."/>
            <person name="Westerberg I."/>
            <person name="Brannstrom I.O."/>
            <person name="Guillou S."/>
            <person name="Cros-Aarteil S."/>
            <person name="Calhoun S."/>
            <person name="Haridas S."/>
            <person name="Kuo A."/>
            <person name="Mondo S."/>
            <person name="Pangilinan J."/>
            <person name="Riley R."/>
            <person name="LaButti K."/>
            <person name="Andreopoulos B."/>
            <person name="Lipzen A."/>
            <person name="Chen C."/>
            <person name="Yan M."/>
            <person name="Daum C."/>
            <person name="Ng V."/>
            <person name="Clum A."/>
            <person name="Steindorff A."/>
            <person name="Ohm R.A."/>
            <person name="Martin F."/>
            <person name="Silar P."/>
            <person name="Natvig D.O."/>
            <person name="Lalanne C."/>
            <person name="Gautier V."/>
            <person name="Ament-Velasquez S.L."/>
            <person name="Kruys A."/>
            <person name="Hutchinson M.I."/>
            <person name="Powell A.J."/>
            <person name="Barry K."/>
            <person name="Miller A.N."/>
            <person name="Grigoriev I.V."/>
            <person name="Debuchy R."/>
            <person name="Gladieux P."/>
            <person name="Hiltunen Thoren M."/>
            <person name="Johannesson H."/>
        </authorList>
    </citation>
    <scope>NUCLEOTIDE SEQUENCE</scope>
    <source>
        <strain evidence="2">PSN293</strain>
    </source>
</reference>
<feature type="transmembrane region" description="Helical" evidence="1">
    <location>
        <begin position="37"/>
        <end position="55"/>
    </location>
</feature>
<keyword evidence="1" id="KW-0812">Transmembrane</keyword>
<evidence type="ECO:0000313" key="3">
    <source>
        <dbReference type="Proteomes" id="UP001301769"/>
    </source>
</evidence>
<name>A0AAN6YJI9_9PEZI</name>
<comment type="caution">
    <text evidence="2">The sequence shown here is derived from an EMBL/GenBank/DDBJ whole genome shotgun (WGS) entry which is preliminary data.</text>
</comment>
<organism evidence="2 3">
    <name type="scientific">Rhypophila decipiens</name>
    <dbReference type="NCBI Taxonomy" id="261697"/>
    <lineage>
        <taxon>Eukaryota</taxon>
        <taxon>Fungi</taxon>
        <taxon>Dikarya</taxon>
        <taxon>Ascomycota</taxon>
        <taxon>Pezizomycotina</taxon>
        <taxon>Sordariomycetes</taxon>
        <taxon>Sordariomycetidae</taxon>
        <taxon>Sordariales</taxon>
        <taxon>Naviculisporaceae</taxon>
        <taxon>Rhypophila</taxon>
    </lineage>
</organism>
<accession>A0AAN6YJI9</accession>
<feature type="transmembrane region" description="Helical" evidence="1">
    <location>
        <begin position="12"/>
        <end position="31"/>
    </location>
</feature>
<sequence length="89" mass="10565">MLRHGHEWMMRYEFSFFLFLWKLLYLGHLHLLAWTVGLWEFSIILFQLVHIGVYGSCSQRMGIGQDVHGLKGQEVSYGIRYLPGRAHRE</sequence>
<proteinExistence type="predicted"/>
<protein>
    <submittedName>
        <fullName evidence="2">Uncharacterized protein</fullName>
    </submittedName>
</protein>
<dbReference type="AlphaFoldDB" id="A0AAN6YJI9"/>
<keyword evidence="1" id="KW-0472">Membrane</keyword>
<evidence type="ECO:0000313" key="2">
    <source>
        <dbReference type="EMBL" id="KAK4217347.1"/>
    </source>
</evidence>
<dbReference type="EMBL" id="MU858060">
    <property type="protein sequence ID" value="KAK4217347.1"/>
    <property type="molecule type" value="Genomic_DNA"/>
</dbReference>
<keyword evidence="3" id="KW-1185">Reference proteome</keyword>
<evidence type="ECO:0000256" key="1">
    <source>
        <dbReference type="SAM" id="Phobius"/>
    </source>
</evidence>
<reference evidence="2" key="2">
    <citation type="submission" date="2023-05" db="EMBL/GenBank/DDBJ databases">
        <authorList>
            <consortium name="Lawrence Berkeley National Laboratory"/>
            <person name="Steindorff A."/>
            <person name="Hensen N."/>
            <person name="Bonometti L."/>
            <person name="Westerberg I."/>
            <person name="Brannstrom I.O."/>
            <person name="Guillou S."/>
            <person name="Cros-Aarteil S."/>
            <person name="Calhoun S."/>
            <person name="Haridas S."/>
            <person name="Kuo A."/>
            <person name="Mondo S."/>
            <person name="Pangilinan J."/>
            <person name="Riley R."/>
            <person name="Labutti K."/>
            <person name="Andreopoulos B."/>
            <person name="Lipzen A."/>
            <person name="Chen C."/>
            <person name="Yanf M."/>
            <person name="Daum C."/>
            <person name="Ng V."/>
            <person name="Clum A."/>
            <person name="Ohm R."/>
            <person name="Martin F."/>
            <person name="Silar P."/>
            <person name="Natvig D."/>
            <person name="Lalanne C."/>
            <person name="Gautier V."/>
            <person name="Ament-Velasquez S.L."/>
            <person name="Kruys A."/>
            <person name="Hutchinson M.I."/>
            <person name="Powell A.J."/>
            <person name="Barry K."/>
            <person name="Miller A.N."/>
            <person name="Grigoriev I.V."/>
            <person name="Debuchy R."/>
            <person name="Gladieux P."/>
            <person name="Thoren M.H."/>
            <person name="Johannesson H."/>
        </authorList>
    </citation>
    <scope>NUCLEOTIDE SEQUENCE</scope>
    <source>
        <strain evidence="2">PSN293</strain>
    </source>
</reference>
<gene>
    <name evidence="2" type="ORF">QBC37DRAFT_414899</name>
</gene>
<keyword evidence="1" id="KW-1133">Transmembrane helix</keyword>
<dbReference type="Proteomes" id="UP001301769">
    <property type="component" value="Unassembled WGS sequence"/>
</dbReference>